<evidence type="ECO:0000313" key="2">
    <source>
        <dbReference type="Proteomes" id="UP000324222"/>
    </source>
</evidence>
<proteinExistence type="predicted"/>
<dbReference type="AlphaFoldDB" id="A0A5B7DWG6"/>
<name>A0A5B7DWG6_PORTR</name>
<gene>
    <name evidence="1" type="ORF">E2C01_019150</name>
</gene>
<reference evidence="1 2" key="1">
    <citation type="submission" date="2019-05" db="EMBL/GenBank/DDBJ databases">
        <title>Another draft genome of Portunus trituberculatus and its Hox gene families provides insights of decapod evolution.</title>
        <authorList>
            <person name="Jeong J.-H."/>
            <person name="Song I."/>
            <person name="Kim S."/>
            <person name="Choi T."/>
            <person name="Kim D."/>
            <person name="Ryu S."/>
            <person name="Kim W."/>
        </authorList>
    </citation>
    <scope>NUCLEOTIDE SEQUENCE [LARGE SCALE GENOMIC DNA]</scope>
    <source>
        <tissue evidence="1">Muscle</tissue>
    </source>
</reference>
<dbReference type="EMBL" id="VSRR010001543">
    <property type="protein sequence ID" value="MPC26022.1"/>
    <property type="molecule type" value="Genomic_DNA"/>
</dbReference>
<keyword evidence="2" id="KW-1185">Reference proteome</keyword>
<organism evidence="1 2">
    <name type="scientific">Portunus trituberculatus</name>
    <name type="common">Swimming crab</name>
    <name type="synonym">Neptunus trituberculatus</name>
    <dbReference type="NCBI Taxonomy" id="210409"/>
    <lineage>
        <taxon>Eukaryota</taxon>
        <taxon>Metazoa</taxon>
        <taxon>Ecdysozoa</taxon>
        <taxon>Arthropoda</taxon>
        <taxon>Crustacea</taxon>
        <taxon>Multicrustacea</taxon>
        <taxon>Malacostraca</taxon>
        <taxon>Eumalacostraca</taxon>
        <taxon>Eucarida</taxon>
        <taxon>Decapoda</taxon>
        <taxon>Pleocyemata</taxon>
        <taxon>Brachyura</taxon>
        <taxon>Eubrachyura</taxon>
        <taxon>Portunoidea</taxon>
        <taxon>Portunidae</taxon>
        <taxon>Portuninae</taxon>
        <taxon>Portunus</taxon>
    </lineage>
</organism>
<accession>A0A5B7DWG6</accession>
<evidence type="ECO:0000313" key="1">
    <source>
        <dbReference type="EMBL" id="MPC26022.1"/>
    </source>
</evidence>
<dbReference type="Proteomes" id="UP000324222">
    <property type="component" value="Unassembled WGS sequence"/>
</dbReference>
<protein>
    <submittedName>
        <fullName evidence="1">Uncharacterized protein</fullName>
    </submittedName>
</protein>
<comment type="caution">
    <text evidence="1">The sequence shown here is derived from an EMBL/GenBank/DDBJ whole genome shotgun (WGS) entry which is preliminary data.</text>
</comment>
<sequence>MDAAVVGVAAAVEEARLPNDGETPPKMLLLPAAEIGQVTIINSPVLLEGAAKVNPVDGALVVLLEPNENPANTNSFFSSLGSSGFFSTTREGVVVKVKPLRENLPDSLLVLAAEEAGAAGVVAVVEGGVAMLTDGLVAAVSLRVSLKPTATEIATVVQGGPVQPNLPGSVRLTWAVAGVSSLALAIALAFRKASRKLLATSGVLKRQQNFSVLSSSSA</sequence>